<keyword evidence="2 6" id="KW-0963">Cytoplasm</keyword>
<dbReference type="GO" id="GO:0000290">
    <property type="term" value="P:deadenylation-dependent decapping of nuclear-transcribed mRNA"/>
    <property type="evidence" value="ECO:0007669"/>
    <property type="project" value="TreeGrafter"/>
</dbReference>
<keyword evidence="3 6" id="KW-0507">mRNA processing</keyword>
<comment type="subunit">
    <text evidence="6">Component of the heptameric LSM1-LSM7 complex that forms a seven-membered ring structure with a donut shape.</text>
</comment>
<protein>
    <recommendedName>
        <fullName evidence="6">U6 snRNA-associated Sm-like protein LSm1</fullName>
    </recommendedName>
</protein>
<dbReference type="InterPro" id="IPR034104">
    <property type="entry name" value="Lsm1"/>
</dbReference>
<dbReference type="Gene3D" id="2.30.30.100">
    <property type="match status" value="1"/>
</dbReference>
<dbReference type="InterPro" id="IPR047575">
    <property type="entry name" value="Sm"/>
</dbReference>
<evidence type="ECO:0000256" key="4">
    <source>
        <dbReference type="ARBA" id="ARBA00022884"/>
    </source>
</evidence>
<dbReference type="PROSITE" id="PS52002">
    <property type="entry name" value="SM"/>
    <property type="match status" value="1"/>
</dbReference>
<name>A0A1B2J8L7_PICPA</name>
<dbReference type="GO" id="GO:0000932">
    <property type="term" value="C:P-body"/>
    <property type="evidence" value="ECO:0007669"/>
    <property type="project" value="UniProtKB-SubCell"/>
</dbReference>
<evidence type="ECO:0000259" key="8">
    <source>
        <dbReference type="PROSITE" id="PS52002"/>
    </source>
</evidence>
<evidence type="ECO:0000256" key="3">
    <source>
        <dbReference type="ARBA" id="ARBA00022664"/>
    </source>
</evidence>
<dbReference type="InterPro" id="IPR010920">
    <property type="entry name" value="LSM_dom_sf"/>
</dbReference>
<dbReference type="GO" id="GO:0003729">
    <property type="term" value="F:mRNA binding"/>
    <property type="evidence" value="ECO:0007669"/>
    <property type="project" value="TreeGrafter"/>
</dbReference>
<dbReference type="InterPro" id="IPR044642">
    <property type="entry name" value="PTHR15588"/>
</dbReference>
<evidence type="ECO:0000313" key="10">
    <source>
        <dbReference type="Proteomes" id="UP000094565"/>
    </source>
</evidence>
<evidence type="ECO:0000256" key="5">
    <source>
        <dbReference type="ARBA" id="ARBA00023274"/>
    </source>
</evidence>
<dbReference type="Proteomes" id="UP000094565">
    <property type="component" value="Chromosome 1"/>
</dbReference>
<dbReference type="SMART" id="SM00651">
    <property type="entry name" value="Sm"/>
    <property type="match status" value="1"/>
</dbReference>
<dbReference type="PANTHER" id="PTHR15588:SF8">
    <property type="entry name" value="U6 SNRNA-ASSOCIATED SM-LIKE PROTEIN LSM1"/>
    <property type="match status" value="1"/>
</dbReference>
<keyword evidence="4 6" id="KW-0694">RNA-binding</keyword>
<comment type="subcellular location">
    <subcellularLocation>
        <location evidence="6">Cytoplasm</location>
    </subcellularLocation>
    <subcellularLocation>
        <location evidence="6">Cytoplasm</location>
        <location evidence="6">P-body</location>
    </subcellularLocation>
</comment>
<comment type="similarity">
    <text evidence="1 6">Belongs to the snRNP Sm proteins family.</text>
</comment>
<accession>A0A1B2J8L7</accession>
<dbReference type="InterPro" id="IPR001163">
    <property type="entry name" value="Sm_dom_euk/arc"/>
</dbReference>
<dbReference type="CDD" id="cd01728">
    <property type="entry name" value="LSm1"/>
    <property type="match status" value="1"/>
</dbReference>
<evidence type="ECO:0000256" key="7">
    <source>
        <dbReference type="SAM" id="MobiDB-lite"/>
    </source>
</evidence>
<dbReference type="GO" id="GO:1990726">
    <property type="term" value="C:Lsm1-7-Pat1 complex"/>
    <property type="evidence" value="ECO:0007669"/>
    <property type="project" value="TreeGrafter"/>
</dbReference>
<dbReference type="PANTHER" id="PTHR15588">
    <property type="entry name" value="LSM1"/>
    <property type="match status" value="1"/>
</dbReference>
<sequence>MSQNQNRSQTAGLADVFQNDSEKDLYLESYMYTTAAALVGSIDKIVTVTLREGRVFIGVLRTFDQFANLVLQDTVERIYIGDDKYAEAPQGVFLIRGENVSMVGEIDLDQQDKDLEKRAQIPFPEAQRIRKELVASKQAKTTKERELMLSKGFEPQS</sequence>
<evidence type="ECO:0000256" key="1">
    <source>
        <dbReference type="ARBA" id="ARBA00006850"/>
    </source>
</evidence>
<organism evidence="9 10">
    <name type="scientific">Komagataella pastoris</name>
    <name type="common">Yeast</name>
    <name type="synonym">Pichia pastoris</name>
    <dbReference type="NCBI Taxonomy" id="4922"/>
    <lineage>
        <taxon>Eukaryota</taxon>
        <taxon>Fungi</taxon>
        <taxon>Dikarya</taxon>
        <taxon>Ascomycota</taxon>
        <taxon>Saccharomycotina</taxon>
        <taxon>Pichiomycetes</taxon>
        <taxon>Pichiales</taxon>
        <taxon>Pichiaceae</taxon>
        <taxon>Komagataella</taxon>
    </lineage>
</organism>
<reference evidence="9 10" key="1">
    <citation type="submission" date="2016-02" db="EMBL/GenBank/DDBJ databases">
        <title>Comparative genomic and transcriptomic foundation for Pichia pastoris.</title>
        <authorList>
            <person name="Love K.R."/>
            <person name="Shah K.A."/>
            <person name="Whittaker C.A."/>
            <person name="Wu J."/>
            <person name="Bartlett M.C."/>
            <person name="Ma D."/>
            <person name="Leeson R.L."/>
            <person name="Priest M."/>
            <person name="Young S.K."/>
            <person name="Love J.C."/>
        </authorList>
    </citation>
    <scope>NUCLEOTIDE SEQUENCE [LARGE SCALE GENOMIC DNA]</scope>
    <source>
        <strain evidence="9 10">ATCC 28485</strain>
    </source>
</reference>
<evidence type="ECO:0000256" key="2">
    <source>
        <dbReference type="ARBA" id="ARBA00022490"/>
    </source>
</evidence>
<feature type="region of interest" description="Disordered" evidence="7">
    <location>
        <begin position="136"/>
        <end position="157"/>
    </location>
</feature>
<feature type="domain" description="Sm" evidence="8">
    <location>
        <begin position="33"/>
        <end position="109"/>
    </location>
</feature>
<evidence type="ECO:0000256" key="6">
    <source>
        <dbReference type="RuleBase" id="RU365047"/>
    </source>
</evidence>
<keyword evidence="5 6" id="KW-0687">Ribonucleoprotein</keyword>
<evidence type="ECO:0000313" key="9">
    <source>
        <dbReference type="EMBL" id="ANZ74330.1"/>
    </source>
</evidence>
<gene>
    <name evidence="6 9" type="primary">LSM1</name>
    <name evidence="9" type="ORF">ATY40_BA7500470</name>
</gene>
<dbReference type="EMBL" id="CP014584">
    <property type="protein sequence ID" value="ANZ74330.1"/>
    <property type="molecule type" value="Genomic_DNA"/>
</dbReference>
<dbReference type="GO" id="GO:1990904">
    <property type="term" value="C:ribonucleoprotein complex"/>
    <property type="evidence" value="ECO:0007669"/>
    <property type="project" value="UniProtKB-KW"/>
</dbReference>
<proteinExistence type="inferred from homology"/>
<dbReference type="Pfam" id="PF01423">
    <property type="entry name" value="LSM"/>
    <property type="match status" value="1"/>
</dbReference>
<dbReference type="GO" id="GO:0006397">
    <property type="term" value="P:mRNA processing"/>
    <property type="evidence" value="ECO:0007669"/>
    <property type="project" value="UniProtKB-UniRule"/>
</dbReference>
<comment type="function">
    <text evidence="6">Component of the cytoplasmic LSM1-LSM7 complex which is involved in mRNA degradation.</text>
</comment>
<dbReference type="AlphaFoldDB" id="A0A1B2J8L7"/>
<dbReference type="SUPFAM" id="SSF50182">
    <property type="entry name" value="Sm-like ribonucleoproteins"/>
    <property type="match status" value="1"/>
</dbReference>
<keyword evidence="10" id="KW-1185">Reference proteome</keyword>
<dbReference type="OrthoDB" id="10263346at2759"/>